<proteinExistence type="predicted"/>
<accession>A0A0L8HF46</accession>
<feature type="signal peptide" evidence="1">
    <location>
        <begin position="1"/>
        <end position="24"/>
    </location>
</feature>
<gene>
    <name evidence="2" type="ORF">OCBIM_22016020mg</name>
</gene>
<dbReference type="EMBL" id="KQ418311">
    <property type="protein sequence ID" value="KOF87827.1"/>
    <property type="molecule type" value="Genomic_DNA"/>
</dbReference>
<reference evidence="2" key="1">
    <citation type="submission" date="2015-07" db="EMBL/GenBank/DDBJ databases">
        <title>MeaNS - Measles Nucleotide Surveillance Program.</title>
        <authorList>
            <person name="Tran T."/>
            <person name="Druce J."/>
        </authorList>
    </citation>
    <scope>NUCLEOTIDE SEQUENCE</scope>
    <source>
        <strain evidence="2">UCB-OBI-ISO-001</strain>
        <tissue evidence="2">Gonad</tissue>
    </source>
</reference>
<name>A0A0L8HF46_OCTBM</name>
<keyword evidence="1" id="KW-0732">Signal</keyword>
<evidence type="ECO:0000256" key="1">
    <source>
        <dbReference type="SAM" id="SignalP"/>
    </source>
</evidence>
<evidence type="ECO:0000313" key="2">
    <source>
        <dbReference type="EMBL" id="KOF87827.1"/>
    </source>
</evidence>
<sequence>MKVVRAQFRVVSIFLFLLVGSGNSNTDNGGHTSGSGPSKQCSNYFLCYVNNSLQHLNNLDPSFNSSLAFVKFLKGNWDSYDEACEYMLHMIGITSDNEQGR</sequence>
<dbReference type="AlphaFoldDB" id="A0A0L8HF46"/>
<organism evidence="2">
    <name type="scientific">Octopus bimaculoides</name>
    <name type="common">California two-spotted octopus</name>
    <dbReference type="NCBI Taxonomy" id="37653"/>
    <lineage>
        <taxon>Eukaryota</taxon>
        <taxon>Metazoa</taxon>
        <taxon>Spiralia</taxon>
        <taxon>Lophotrochozoa</taxon>
        <taxon>Mollusca</taxon>
        <taxon>Cephalopoda</taxon>
        <taxon>Coleoidea</taxon>
        <taxon>Octopodiformes</taxon>
        <taxon>Octopoda</taxon>
        <taxon>Incirrata</taxon>
        <taxon>Octopodidae</taxon>
        <taxon>Octopus</taxon>
    </lineage>
</organism>
<feature type="chain" id="PRO_5005583654" evidence="1">
    <location>
        <begin position="25"/>
        <end position="101"/>
    </location>
</feature>
<protein>
    <submittedName>
        <fullName evidence="2">Uncharacterized protein</fullName>
    </submittedName>
</protein>
<dbReference type="OrthoDB" id="6022368at2759"/>